<dbReference type="GO" id="GO:0016787">
    <property type="term" value="F:hydrolase activity"/>
    <property type="evidence" value="ECO:0007669"/>
    <property type="project" value="InterPro"/>
</dbReference>
<dbReference type="EMBL" id="LAZR01010141">
    <property type="protein sequence ID" value="KKM68587.1"/>
    <property type="molecule type" value="Genomic_DNA"/>
</dbReference>
<gene>
    <name evidence="2" type="ORF">LCGC14_1459370</name>
</gene>
<evidence type="ECO:0000313" key="2">
    <source>
        <dbReference type="EMBL" id="KKM68587.1"/>
    </source>
</evidence>
<dbReference type="AlphaFoldDB" id="A0A0F9MHI6"/>
<dbReference type="Pfam" id="PF00731">
    <property type="entry name" value="AIRC"/>
    <property type="match status" value="1"/>
</dbReference>
<proteinExistence type="predicted"/>
<dbReference type="PANTHER" id="PTHR43064:SF1">
    <property type="entry name" value="SLL1489 PROTEIN"/>
    <property type="match status" value="1"/>
</dbReference>
<dbReference type="GO" id="GO:0006189">
    <property type="term" value="P:'de novo' IMP biosynthetic process"/>
    <property type="evidence" value="ECO:0007669"/>
    <property type="project" value="InterPro"/>
</dbReference>
<name>A0A0F9MHI6_9ZZZZ</name>
<dbReference type="InterPro" id="IPR000031">
    <property type="entry name" value="PurE_dom"/>
</dbReference>
<dbReference type="SMART" id="SM01001">
    <property type="entry name" value="AIRC"/>
    <property type="match status" value="1"/>
</dbReference>
<dbReference type="InterPro" id="IPR039476">
    <property type="entry name" value="P2CMN_synthase_LarB"/>
</dbReference>
<evidence type="ECO:0000259" key="1">
    <source>
        <dbReference type="SMART" id="SM01001"/>
    </source>
</evidence>
<dbReference type="SUPFAM" id="SSF52255">
    <property type="entry name" value="N5-CAIR mutase (phosphoribosylaminoimidazole carboxylase, PurE)"/>
    <property type="match status" value="1"/>
</dbReference>
<dbReference type="Gene3D" id="3.40.50.1970">
    <property type="match status" value="1"/>
</dbReference>
<protein>
    <recommendedName>
        <fullName evidence="1">PurE domain-containing protein</fullName>
    </recommendedName>
</protein>
<dbReference type="NCBIfam" id="NF033503">
    <property type="entry name" value="LarB"/>
    <property type="match status" value="1"/>
</dbReference>
<accession>A0A0F9MHI6</accession>
<sequence>MKSQLKDVLNKVHQGKLSPKEALIVLKDFPYQDLGFAKIDHHRELRKGFPEIIYGLGKTDEQILKIAQEIIKKGSSLLITKIGPEVFESLKKKIPEARYNSLAKVIYLKQQKPIPGRGKIAVITAGTSDIPVAEEAVVTCDILGNETDKIYDVGVAGLHRFFGEYQKIKKAKVLIIVAGMEGALPSVIAGTVNIPIIAVPTSVGYGASMKGLAALLAMLNSCPGGVGVVNIDNGFGAGYLASLINHLE</sequence>
<feature type="domain" description="PurE" evidence="1">
    <location>
        <begin position="118"/>
        <end position="247"/>
    </location>
</feature>
<comment type="caution">
    <text evidence="2">The sequence shown here is derived from an EMBL/GenBank/DDBJ whole genome shotgun (WGS) entry which is preliminary data.</text>
</comment>
<organism evidence="2">
    <name type="scientific">marine sediment metagenome</name>
    <dbReference type="NCBI Taxonomy" id="412755"/>
    <lineage>
        <taxon>unclassified sequences</taxon>
        <taxon>metagenomes</taxon>
        <taxon>ecological metagenomes</taxon>
    </lineage>
</organism>
<dbReference type="PANTHER" id="PTHR43064">
    <property type="entry name" value="PHOSPHORIBOSYLAMINOIMIDAZOLE CARBOXYLASE-RELATED"/>
    <property type="match status" value="1"/>
</dbReference>
<reference evidence="2" key="1">
    <citation type="journal article" date="2015" name="Nature">
        <title>Complex archaea that bridge the gap between prokaryotes and eukaryotes.</title>
        <authorList>
            <person name="Spang A."/>
            <person name="Saw J.H."/>
            <person name="Jorgensen S.L."/>
            <person name="Zaremba-Niedzwiedzka K."/>
            <person name="Martijn J."/>
            <person name="Lind A.E."/>
            <person name="van Eijk R."/>
            <person name="Schleper C."/>
            <person name="Guy L."/>
            <person name="Ettema T.J."/>
        </authorList>
    </citation>
    <scope>NUCLEOTIDE SEQUENCE</scope>
</reference>